<dbReference type="Gene3D" id="3.10.129.10">
    <property type="entry name" value="Hotdog Thioesterase"/>
    <property type="match status" value="1"/>
</dbReference>
<dbReference type="RefSeq" id="WP_013972336.1">
    <property type="nucleotide sequence ID" value="NZ_CP007620.1"/>
</dbReference>
<dbReference type="PANTHER" id="PTHR31793">
    <property type="entry name" value="4-HYDROXYBENZOYL-COA THIOESTERASE FAMILY MEMBER"/>
    <property type="match status" value="1"/>
</dbReference>
<sequence>MSNLLEFRFFVEPSWMDNYGHMTATRYVTVFDDCSIKLLKFYGLGKDYQQKSNCGFFTVDLRTQFLRELKEGEPLVVTARIVEVGHKKVITYYEMIRQSDNTLAATHAQITVHVDLQTRRSIPMPETARVTLEEALQEHSESPLPGDIFSSMLSEKS</sequence>
<evidence type="ECO:0000256" key="1">
    <source>
        <dbReference type="SAM" id="MobiDB-lite"/>
    </source>
</evidence>
<dbReference type="Proteomes" id="UP000278162">
    <property type="component" value="Unassembled WGS sequence"/>
</dbReference>
<name>A0A3M8TPF4_PSEPU</name>
<dbReference type="InterPro" id="IPR029069">
    <property type="entry name" value="HotDog_dom_sf"/>
</dbReference>
<dbReference type="PANTHER" id="PTHR31793:SF2">
    <property type="entry name" value="BLR1345 PROTEIN"/>
    <property type="match status" value="1"/>
</dbReference>
<organism evidence="2 3">
    <name type="scientific">Pseudomonas putida</name>
    <name type="common">Arthrobacter siderocapsulatus</name>
    <dbReference type="NCBI Taxonomy" id="303"/>
    <lineage>
        <taxon>Bacteria</taxon>
        <taxon>Pseudomonadati</taxon>
        <taxon>Pseudomonadota</taxon>
        <taxon>Gammaproteobacteria</taxon>
        <taxon>Pseudomonadales</taxon>
        <taxon>Pseudomonadaceae</taxon>
        <taxon>Pseudomonas</taxon>
    </lineage>
</organism>
<reference evidence="2 3" key="1">
    <citation type="submission" date="2018-10" db="EMBL/GenBank/DDBJ databases">
        <title>An outbreak of IMP-63 producing strain in France.</title>
        <authorList>
            <person name="Bour M."/>
            <person name="Liapis E."/>
            <person name="Plesiat P."/>
        </authorList>
    </citation>
    <scope>NUCLEOTIDE SEQUENCE [LARGE SCALE GENOMIC DNA]</scope>
    <source>
        <strain evidence="2 3">12917</strain>
    </source>
</reference>
<dbReference type="OrthoDB" id="9801517at2"/>
<dbReference type="Pfam" id="PF13279">
    <property type="entry name" value="4HBT_2"/>
    <property type="match status" value="1"/>
</dbReference>
<protein>
    <submittedName>
        <fullName evidence="2">Thioesterase</fullName>
    </submittedName>
</protein>
<proteinExistence type="predicted"/>
<dbReference type="SUPFAM" id="SSF54637">
    <property type="entry name" value="Thioesterase/thiol ester dehydrase-isomerase"/>
    <property type="match status" value="1"/>
</dbReference>
<dbReference type="EMBL" id="RJAI01000002">
    <property type="protein sequence ID" value="RNF94006.1"/>
    <property type="molecule type" value="Genomic_DNA"/>
</dbReference>
<feature type="region of interest" description="Disordered" evidence="1">
    <location>
        <begin position="136"/>
        <end position="157"/>
    </location>
</feature>
<comment type="caution">
    <text evidence="2">The sequence shown here is derived from an EMBL/GenBank/DDBJ whole genome shotgun (WGS) entry which is preliminary data.</text>
</comment>
<gene>
    <name evidence="2" type="ORF">EFK07_01370</name>
</gene>
<dbReference type="GO" id="GO:0047617">
    <property type="term" value="F:fatty acyl-CoA hydrolase activity"/>
    <property type="evidence" value="ECO:0007669"/>
    <property type="project" value="TreeGrafter"/>
</dbReference>
<evidence type="ECO:0000313" key="3">
    <source>
        <dbReference type="Proteomes" id="UP000278162"/>
    </source>
</evidence>
<accession>A0A3M8TPF4</accession>
<dbReference type="CDD" id="cd00586">
    <property type="entry name" value="4HBT"/>
    <property type="match status" value="1"/>
</dbReference>
<dbReference type="AlphaFoldDB" id="A0A3M8TPF4"/>
<dbReference type="InterPro" id="IPR050563">
    <property type="entry name" value="4-hydroxybenzoyl-CoA_TE"/>
</dbReference>
<evidence type="ECO:0000313" key="2">
    <source>
        <dbReference type="EMBL" id="RNF94006.1"/>
    </source>
</evidence>